<feature type="domain" description="Plastocyanin-like" evidence="6">
    <location>
        <begin position="78"/>
        <end position="183"/>
    </location>
</feature>
<dbReference type="SUPFAM" id="SSF49503">
    <property type="entry name" value="Cupredoxins"/>
    <property type="match status" value="3"/>
</dbReference>
<evidence type="ECO:0000313" key="8">
    <source>
        <dbReference type="Proteomes" id="UP000058925"/>
    </source>
</evidence>
<feature type="transmembrane region" description="Helical" evidence="3">
    <location>
        <begin position="12"/>
        <end position="30"/>
    </location>
</feature>
<dbReference type="InterPro" id="IPR011707">
    <property type="entry name" value="Cu-oxidase-like_N"/>
</dbReference>
<protein>
    <submittedName>
        <fullName evidence="7">Multicopper oxidase mco</fullName>
        <ecNumber evidence="7">1.-.-.-</ecNumber>
    </submittedName>
</protein>
<dbReference type="EC" id="1.-.-.-" evidence="7"/>
<dbReference type="Pfam" id="PF07731">
    <property type="entry name" value="Cu-oxidase_2"/>
    <property type="match status" value="1"/>
</dbReference>
<dbReference type="CDD" id="cd13853">
    <property type="entry name" value="CuRO_1_Tth-MCO_like"/>
    <property type="match status" value="1"/>
</dbReference>
<evidence type="ECO:0000259" key="4">
    <source>
        <dbReference type="Pfam" id="PF00394"/>
    </source>
</evidence>
<evidence type="ECO:0000256" key="1">
    <source>
        <dbReference type="ARBA" id="ARBA00022723"/>
    </source>
</evidence>
<accession>A0A654LV66</accession>
<evidence type="ECO:0000313" key="7">
    <source>
        <dbReference type="EMBL" id="ALI34269.1"/>
    </source>
</evidence>
<dbReference type="PROSITE" id="PS00079">
    <property type="entry name" value="MULTICOPPER_OXIDASE1"/>
    <property type="match status" value="1"/>
</dbReference>
<feature type="domain" description="Plastocyanin-like" evidence="5">
    <location>
        <begin position="368"/>
        <end position="485"/>
    </location>
</feature>
<dbReference type="AlphaFoldDB" id="A0A654LV66"/>
<dbReference type="KEGG" id="taa:NMY3_00055"/>
<dbReference type="GO" id="GO:0016491">
    <property type="term" value="F:oxidoreductase activity"/>
    <property type="evidence" value="ECO:0007669"/>
    <property type="project" value="UniProtKB-KW"/>
</dbReference>
<organism evidence="7 8">
    <name type="scientific">Candidatus Nitrosocosmicus oleophilus</name>
    <dbReference type="NCBI Taxonomy" id="1353260"/>
    <lineage>
        <taxon>Archaea</taxon>
        <taxon>Nitrososphaerota</taxon>
        <taxon>Nitrososphaeria</taxon>
        <taxon>Nitrososphaerales</taxon>
        <taxon>Nitrososphaeraceae</taxon>
        <taxon>Candidatus Nitrosocosmicus</taxon>
    </lineage>
</organism>
<dbReference type="Proteomes" id="UP000058925">
    <property type="component" value="Chromosome"/>
</dbReference>
<dbReference type="PANTHER" id="PTHR11709">
    <property type="entry name" value="MULTI-COPPER OXIDASE"/>
    <property type="match status" value="1"/>
</dbReference>
<sequence>MRFRDKRLLHCNSTYLFVTMFMTSLTYMITANQIALGQDESSPLKGMNFSKPSDMYSNKQGILEVSLIIEEKQGLVGNESVTALVYNGSLMGPTLHIKPGERLVVNLVNEVDQTNIHFHGLHVSPTGSSDNIFRVVEPGETAKYVLDIPINHPTGTFWYHPHLHGLATTQVGGGMSGLIKIEGLEDLLPSALNNITQQTFVLKAFPWSLNGSSTNPIYKWANYFTVNGQINPVINISSGETQLWQFANIDPATFYNITLPGHTFHIIAEDGNPVWEVWDGKNLVLPAGKRFEVLVTGGENGTYPLKSLPYNRSGFSPTSEVTLATVNVQGKDGAQTTEVTPSSLVPRHDLGDAQIQTQRTLVFNGSPDNQTATRFGDVGTNQINGKVFDHNRVDYIVKLGDVEEWTLKNSDNEDHTFHIHVNDFQVMSVNGQPYNAHGLQDTVVLPQGGEVVVRIPFTDFVGKFVFHCHILPHEDTGMMGIVEVVDPFTPQE</sequence>
<dbReference type="GeneID" id="60420282"/>
<gene>
    <name evidence="7" type="primary">mco_1</name>
    <name evidence="7" type="ORF">NMY3_00055</name>
</gene>
<dbReference type="GO" id="GO:0005507">
    <property type="term" value="F:copper ion binding"/>
    <property type="evidence" value="ECO:0007669"/>
    <property type="project" value="InterPro"/>
</dbReference>
<proteinExistence type="predicted"/>
<dbReference type="EMBL" id="CP012850">
    <property type="protein sequence ID" value="ALI34269.1"/>
    <property type="molecule type" value="Genomic_DNA"/>
</dbReference>
<feature type="domain" description="Plastocyanin-like" evidence="4">
    <location>
        <begin position="225"/>
        <end position="306"/>
    </location>
</feature>
<dbReference type="InterPro" id="IPR002355">
    <property type="entry name" value="Cu_oxidase_Cu_BS"/>
</dbReference>
<keyword evidence="3" id="KW-1133">Transmembrane helix</keyword>
<evidence type="ECO:0000259" key="5">
    <source>
        <dbReference type="Pfam" id="PF07731"/>
    </source>
</evidence>
<keyword evidence="8" id="KW-1185">Reference proteome</keyword>
<reference evidence="8" key="1">
    <citation type="submission" date="2015-10" db="EMBL/GenBank/DDBJ databases">
        <title>Niche specialization of a soil ammonia-oxidizing archaeon, Candidatus Nitrosocosmicus oleophilus.</title>
        <authorList>
            <person name="Jung M.-Y."/>
            <person name="Rhee S.-K."/>
        </authorList>
    </citation>
    <scope>NUCLEOTIDE SEQUENCE [LARGE SCALE GENOMIC DNA]</scope>
    <source>
        <strain evidence="8">MY3</strain>
    </source>
</reference>
<dbReference type="Gene3D" id="2.60.40.420">
    <property type="entry name" value="Cupredoxins - blue copper proteins"/>
    <property type="match status" value="3"/>
</dbReference>
<evidence type="ECO:0000259" key="6">
    <source>
        <dbReference type="Pfam" id="PF07732"/>
    </source>
</evidence>
<dbReference type="InterPro" id="IPR033138">
    <property type="entry name" value="Cu_oxidase_CS"/>
</dbReference>
<keyword evidence="3" id="KW-0472">Membrane</keyword>
<keyword evidence="2 7" id="KW-0560">Oxidoreductase</keyword>
<keyword evidence="3" id="KW-0812">Transmembrane</keyword>
<keyword evidence="1" id="KW-0479">Metal-binding</keyword>
<dbReference type="InterPro" id="IPR011706">
    <property type="entry name" value="Cu-oxidase_C"/>
</dbReference>
<dbReference type="InterPro" id="IPR045087">
    <property type="entry name" value="Cu-oxidase_fam"/>
</dbReference>
<name>A0A654LV66_9ARCH</name>
<dbReference type="InterPro" id="IPR008972">
    <property type="entry name" value="Cupredoxin"/>
</dbReference>
<dbReference type="RefSeq" id="WP_320410456.1">
    <property type="nucleotide sequence ID" value="NZ_CP012850.1"/>
</dbReference>
<dbReference type="CDD" id="cd13900">
    <property type="entry name" value="CuRO_3_Tth-MCO_like"/>
    <property type="match status" value="1"/>
</dbReference>
<dbReference type="Pfam" id="PF00394">
    <property type="entry name" value="Cu-oxidase"/>
    <property type="match status" value="1"/>
</dbReference>
<evidence type="ECO:0000256" key="3">
    <source>
        <dbReference type="SAM" id="Phobius"/>
    </source>
</evidence>
<evidence type="ECO:0000256" key="2">
    <source>
        <dbReference type="ARBA" id="ARBA00023002"/>
    </source>
</evidence>
<dbReference type="InterPro" id="IPR001117">
    <property type="entry name" value="Cu-oxidase_2nd"/>
</dbReference>
<dbReference type="PROSITE" id="PS00080">
    <property type="entry name" value="MULTICOPPER_OXIDASE2"/>
    <property type="match status" value="1"/>
</dbReference>
<dbReference type="Pfam" id="PF07732">
    <property type="entry name" value="Cu-oxidase_3"/>
    <property type="match status" value="1"/>
</dbReference>
<dbReference type="PANTHER" id="PTHR11709:SF518">
    <property type="entry name" value="MULTICOPPER OXIDASE"/>
    <property type="match status" value="1"/>
</dbReference>